<evidence type="ECO:0000313" key="3">
    <source>
        <dbReference type="Proteomes" id="UP000568380"/>
    </source>
</evidence>
<dbReference type="Gene3D" id="3.10.450.50">
    <property type="match status" value="1"/>
</dbReference>
<dbReference type="SUPFAM" id="SSF54427">
    <property type="entry name" value="NTF2-like"/>
    <property type="match status" value="1"/>
</dbReference>
<dbReference type="Proteomes" id="UP000568380">
    <property type="component" value="Unassembled WGS sequence"/>
</dbReference>
<proteinExistence type="predicted"/>
<comment type="caution">
    <text evidence="2">The sequence shown here is derived from an EMBL/GenBank/DDBJ whole genome shotgun (WGS) entry which is preliminary data.</text>
</comment>
<dbReference type="Pfam" id="PF12680">
    <property type="entry name" value="SnoaL_2"/>
    <property type="match status" value="1"/>
</dbReference>
<name>A0A7W8EHT3_9ACTN</name>
<dbReference type="RefSeq" id="WP_184965811.1">
    <property type="nucleotide sequence ID" value="NZ_JACHIN010000007.1"/>
</dbReference>
<evidence type="ECO:0000259" key="1">
    <source>
        <dbReference type="Pfam" id="PF12680"/>
    </source>
</evidence>
<gene>
    <name evidence="2" type="ORF">HNR40_005339</name>
</gene>
<protein>
    <recommendedName>
        <fullName evidence="1">SnoaL-like domain-containing protein</fullName>
    </recommendedName>
</protein>
<dbReference type="AlphaFoldDB" id="A0A7W8EHT3"/>
<feature type="domain" description="SnoaL-like" evidence="1">
    <location>
        <begin position="46"/>
        <end position="149"/>
    </location>
</feature>
<accession>A0A7W8EHT3</accession>
<sequence length="166" mass="18724">MADVLLLRRGGRFLTGVGSDLCRLATPLRHGDHMGPDTHPNAALTRRLYDLIGNRDLTGYLDMISDDVIFHIGGDSIVAGEHRGKDAIVRLGTLVGEETGGTFKTELLSVQANDSYAVTLHRWTAERRGERVEMDNFIVYGFERGLVVERWEYVADQRVHDDFWRP</sequence>
<keyword evidence="3" id="KW-1185">Reference proteome</keyword>
<reference evidence="2 3" key="1">
    <citation type="submission" date="2020-08" db="EMBL/GenBank/DDBJ databases">
        <title>Genomic Encyclopedia of Type Strains, Phase IV (KMG-IV): sequencing the most valuable type-strain genomes for metagenomic binning, comparative biology and taxonomic classification.</title>
        <authorList>
            <person name="Goeker M."/>
        </authorList>
    </citation>
    <scope>NUCLEOTIDE SEQUENCE [LARGE SCALE GENOMIC DNA]</scope>
    <source>
        <strain evidence="2 3">DSM 45385</strain>
    </source>
</reference>
<evidence type="ECO:0000313" key="2">
    <source>
        <dbReference type="EMBL" id="MBB5079853.1"/>
    </source>
</evidence>
<organism evidence="2 3">
    <name type="scientific">Nonomuraea endophytica</name>
    <dbReference type="NCBI Taxonomy" id="714136"/>
    <lineage>
        <taxon>Bacteria</taxon>
        <taxon>Bacillati</taxon>
        <taxon>Actinomycetota</taxon>
        <taxon>Actinomycetes</taxon>
        <taxon>Streptosporangiales</taxon>
        <taxon>Streptosporangiaceae</taxon>
        <taxon>Nonomuraea</taxon>
    </lineage>
</organism>
<dbReference type="EMBL" id="JACHIN010000007">
    <property type="protein sequence ID" value="MBB5079853.1"/>
    <property type="molecule type" value="Genomic_DNA"/>
</dbReference>
<dbReference type="InterPro" id="IPR037401">
    <property type="entry name" value="SnoaL-like"/>
</dbReference>
<dbReference type="InterPro" id="IPR032710">
    <property type="entry name" value="NTF2-like_dom_sf"/>
</dbReference>